<keyword evidence="3" id="KW-1185">Reference proteome</keyword>
<gene>
    <name evidence="2" type="ORF">GCM10022210_07310</name>
</gene>
<keyword evidence="2" id="KW-0675">Receptor</keyword>
<dbReference type="Proteomes" id="UP001500742">
    <property type="component" value="Unassembled WGS sequence"/>
</dbReference>
<dbReference type="Gene3D" id="2.170.130.10">
    <property type="entry name" value="TonB-dependent receptor, plug domain"/>
    <property type="match status" value="1"/>
</dbReference>
<sequence>MKHKQLFAGLLAAVVATAMLSFTGPGDDLLHKMVDQLYKWRADHPQEKVYLQFDKPSYAIGDDIWFKAYVTIGSKHQLSALSEILNVDLIDENDSVKRSIKLPLSSGLAAGDFALADSMKEGSYHIRAYTNWMRNEGEGYFFDKTFTVVNSINNTVFTKTAFTYSQQNGKQKVNALINYTNIDGDPYNAKEVSYHIELNGKSIAHGKGITDDNGNLNVSFINTTADMAATGRVVTNIKLDKKIVEKSIIVKAVSTKVDVQFFPESGNLINGVNCKVAFKAVAADGLGANIKGTVVDDQNQTVATFNSTHLGMGVFKMLPVNGKTYKAHVTYADGSEGTFDLPKAVDNGYVLDIDNSYDDDIAVKIMPGKDLLESASPTGGLLLVGQSNGEIYYAGNSADGGKTFTSVIPKSKFPSGIVQFTLFNDKGDALNERLVFIREKDEMTLTVSSDKQKYAPREKVKVSVNAKNPKNEPVMGSFSASVIDLSKVNVDETAEESILSNILLTSDIKGYIEKPGYYFHNPNATTEADLDVLMLTQGYRRFEWKKILADNFAPIVYQPEKSLQISGHLKTFGGKPVPGGKITLMTTAGGTFIIDTVSDEKGNFAFKNLVFRDSIKFVVQARTAKDRKNIDIELDNIAAQPIGKNKNAADIEVSIGNGLAAYLKNSKSKYNEDVKFGIGNHTILLKEVVVRDRQNKNAELMKNSNNLNGGGNADQVLTYKDFQNIGGAFANALQMKASFVLVRRNNQGQNVAYSTRSPGQPMQLVVDGVYVEPDFLDNLNTDEIGSVEVLRTIGNTAIYGFRGSGGVLVITTRRGGDGGVYNRYAPGVVTYAPKGYYRAREFYSPQYDDPKTNTQMQDLRSTIYWNPGIVTDKEGNTTMSFFNADAKGTYRVLIEGIDIEGNLGRQVYTYKVE</sequence>
<dbReference type="SUPFAM" id="SSF56935">
    <property type="entry name" value="Porins"/>
    <property type="match status" value="1"/>
</dbReference>
<keyword evidence="1" id="KW-0732">Signal</keyword>
<dbReference type="RefSeq" id="WP_259091962.1">
    <property type="nucleotide sequence ID" value="NZ_BAAAZC010000006.1"/>
</dbReference>
<dbReference type="Gene3D" id="2.60.40.1930">
    <property type="match status" value="1"/>
</dbReference>
<name>A0ABP7P9N3_9SPHI</name>
<reference evidence="3" key="1">
    <citation type="journal article" date="2019" name="Int. J. Syst. Evol. Microbiol.">
        <title>The Global Catalogue of Microorganisms (GCM) 10K type strain sequencing project: providing services to taxonomists for standard genome sequencing and annotation.</title>
        <authorList>
            <consortium name="The Broad Institute Genomics Platform"/>
            <consortium name="The Broad Institute Genome Sequencing Center for Infectious Disease"/>
            <person name="Wu L."/>
            <person name="Ma J."/>
        </authorList>
    </citation>
    <scope>NUCLEOTIDE SEQUENCE [LARGE SCALE GENOMIC DNA]</scope>
    <source>
        <strain evidence="3">JCM 16601</strain>
    </source>
</reference>
<accession>A0ABP7P9N3</accession>
<dbReference type="InterPro" id="IPR037066">
    <property type="entry name" value="Plug_dom_sf"/>
</dbReference>
<protein>
    <submittedName>
        <fullName evidence="2">TonB-dependent receptor plug domain-containing protein</fullName>
    </submittedName>
</protein>
<evidence type="ECO:0000313" key="2">
    <source>
        <dbReference type="EMBL" id="GAA3961941.1"/>
    </source>
</evidence>
<evidence type="ECO:0000313" key="3">
    <source>
        <dbReference type="Proteomes" id="UP001500742"/>
    </source>
</evidence>
<feature type="chain" id="PRO_5045864377" evidence="1">
    <location>
        <begin position="19"/>
        <end position="913"/>
    </location>
</feature>
<feature type="signal peptide" evidence="1">
    <location>
        <begin position="1"/>
        <end position="18"/>
    </location>
</feature>
<organism evidence="2 3">
    <name type="scientific">Mucilaginibacter dorajii</name>
    <dbReference type="NCBI Taxonomy" id="692994"/>
    <lineage>
        <taxon>Bacteria</taxon>
        <taxon>Pseudomonadati</taxon>
        <taxon>Bacteroidota</taxon>
        <taxon>Sphingobacteriia</taxon>
        <taxon>Sphingobacteriales</taxon>
        <taxon>Sphingobacteriaceae</taxon>
        <taxon>Mucilaginibacter</taxon>
    </lineage>
</organism>
<comment type="caution">
    <text evidence="2">The sequence shown here is derived from an EMBL/GenBank/DDBJ whole genome shotgun (WGS) entry which is preliminary data.</text>
</comment>
<evidence type="ECO:0000256" key="1">
    <source>
        <dbReference type="SAM" id="SignalP"/>
    </source>
</evidence>
<dbReference type="EMBL" id="BAAAZC010000006">
    <property type="protein sequence ID" value="GAA3961941.1"/>
    <property type="molecule type" value="Genomic_DNA"/>
</dbReference>
<proteinExistence type="predicted"/>